<dbReference type="CDD" id="cd01449">
    <property type="entry name" value="TST_Repeat_2"/>
    <property type="match status" value="1"/>
</dbReference>
<dbReference type="PANTHER" id="PTHR11364:SF27">
    <property type="entry name" value="SULFURTRANSFERASE"/>
    <property type="match status" value="1"/>
</dbReference>
<dbReference type="CDD" id="cd01448">
    <property type="entry name" value="TST_Repeat_1"/>
    <property type="match status" value="1"/>
</dbReference>
<evidence type="ECO:0000259" key="3">
    <source>
        <dbReference type="PROSITE" id="PS50206"/>
    </source>
</evidence>
<feature type="domain" description="Rhodanese" evidence="3">
    <location>
        <begin position="19"/>
        <end position="138"/>
    </location>
</feature>
<dbReference type="Gene3D" id="3.40.250.10">
    <property type="entry name" value="Rhodanese-like domain"/>
    <property type="match status" value="2"/>
</dbReference>
<keyword evidence="2" id="KW-0677">Repeat</keyword>
<dbReference type="InterPro" id="IPR036873">
    <property type="entry name" value="Rhodanese-like_dom_sf"/>
</dbReference>
<evidence type="ECO:0000313" key="4">
    <source>
        <dbReference type="EMBL" id="SVA90562.1"/>
    </source>
</evidence>
<dbReference type="SUPFAM" id="SSF52821">
    <property type="entry name" value="Rhodanese/Cell cycle control phosphatase"/>
    <property type="match status" value="2"/>
</dbReference>
<organism evidence="4">
    <name type="scientific">marine metagenome</name>
    <dbReference type="NCBI Taxonomy" id="408172"/>
    <lineage>
        <taxon>unclassified sequences</taxon>
        <taxon>metagenomes</taxon>
        <taxon>ecological metagenomes</taxon>
    </lineage>
</organism>
<dbReference type="AlphaFoldDB" id="A0A381ZNX0"/>
<name>A0A381ZNX0_9ZZZZ</name>
<accession>A0A381ZNX0</accession>
<dbReference type="InterPro" id="IPR045078">
    <property type="entry name" value="TST/MPST-like"/>
</dbReference>
<dbReference type="SMART" id="SM00450">
    <property type="entry name" value="RHOD"/>
    <property type="match status" value="2"/>
</dbReference>
<gene>
    <name evidence="4" type="ORF">METZ01_LOCUS143416</name>
</gene>
<keyword evidence="1" id="KW-0808">Transferase</keyword>
<dbReference type="PROSITE" id="PS50206">
    <property type="entry name" value="RHODANESE_3"/>
    <property type="match status" value="2"/>
</dbReference>
<dbReference type="EMBL" id="UINC01021944">
    <property type="protein sequence ID" value="SVA90562.1"/>
    <property type="molecule type" value="Genomic_DNA"/>
</dbReference>
<protein>
    <recommendedName>
        <fullName evidence="3">Rhodanese domain-containing protein</fullName>
    </recommendedName>
</protein>
<proteinExistence type="predicted"/>
<dbReference type="GO" id="GO:0004792">
    <property type="term" value="F:thiosulfate-cyanide sulfurtransferase activity"/>
    <property type="evidence" value="ECO:0007669"/>
    <property type="project" value="TreeGrafter"/>
</dbReference>
<evidence type="ECO:0000256" key="1">
    <source>
        <dbReference type="ARBA" id="ARBA00022679"/>
    </source>
</evidence>
<dbReference type="InterPro" id="IPR001763">
    <property type="entry name" value="Rhodanese-like_dom"/>
</dbReference>
<dbReference type="PANTHER" id="PTHR11364">
    <property type="entry name" value="THIOSULFATE SULFERTANSFERASE"/>
    <property type="match status" value="1"/>
</dbReference>
<dbReference type="Pfam" id="PF00581">
    <property type="entry name" value="Rhodanese"/>
    <property type="match status" value="2"/>
</dbReference>
<sequence>MPIDHPLIVSTDLLAEHLDNPLWTIIDCRFDLTNTEEGEESYLAAHIPGASYAHLDKDLSGPTTGHNGRHPLPDRKAMSLAFGRFGISSEHQVVAYDQSTSMFASRLWWMLRYAGHERAAVLDGGWAKWQQEGLPAHSGMELRKPTAFVPNWRPDLLLDAKAVLKSLVESRLTLLDARSAQRFDGSAETLDPIGGHIPGALNYPCQTNLHENGTFHDSSELRRRFKALLGSTPPEEIVSYCGSGVTACHNLLALARAGLDGGKLYPGSWSEWCSDPSRPVERSST</sequence>
<evidence type="ECO:0000256" key="2">
    <source>
        <dbReference type="ARBA" id="ARBA00022737"/>
    </source>
</evidence>
<feature type="domain" description="Rhodanese" evidence="3">
    <location>
        <begin position="168"/>
        <end position="281"/>
    </location>
</feature>
<reference evidence="4" key="1">
    <citation type="submission" date="2018-05" db="EMBL/GenBank/DDBJ databases">
        <authorList>
            <person name="Lanie J.A."/>
            <person name="Ng W.-L."/>
            <person name="Kazmierczak K.M."/>
            <person name="Andrzejewski T.M."/>
            <person name="Davidsen T.M."/>
            <person name="Wayne K.J."/>
            <person name="Tettelin H."/>
            <person name="Glass J.I."/>
            <person name="Rusch D."/>
            <person name="Podicherti R."/>
            <person name="Tsui H.-C.T."/>
            <person name="Winkler M.E."/>
        </authorList>
    </citation>
    <scope>NUCLEOTIDE SEQUENCE</scope>
</reference>